<dbReference type="PANTHER" id="PTHR14911">
    <property type="entry name" value="THUMP DOMAIN-CONTAINING"/>
    <property type="match status" value="1"/>
</dbReference>
<evidence type="ECO:0000313" key="5">
    <source>
        <dbReference type="EMBL" id="RDD62695.1"/>
    </source>
</evidence>
<dbReference type="GO" id="GO:0003677">
    <property type="term" value="F:DNA binding"/>
    <property type="evidence" value="ECO:0007669"/>
    <property type="project" value="InterPro"/>
</dbReference>
<dbReference type="InterPro" id="IPR029063">
    <property type="entry name" value="SAM-dependent_MTases_sf"/>
</dbReference>
<evidence type="ECO:0000313" key="6">
    <source>
        <dbReference type="Proteomes" id="UP000253941"/>
    </source>
</evidence>
<evidence type="ECO:0000256" key="2">
    <source>
        <dbReference type="ARBA" id="ARBA00022679"/>
    </source>
</evidence>
<sequence>MSKPRAKAKAATARKTAPTRQARKATAVQGESWVLRCAPGLARVLQAELRFDKLLRHGDRADALWQRNHDLLFLPRLQRAPKPDDLRIAEEVHRCLIYGRYKISDSQIDRLAQQLRNEGIRRRIVVTAEGRHFNRHDLGRWLGKELTRRGVRLDEAAEKPLFVFCIEQVYYVCRPARLAAEASGRAERKEEREGSLPPTIAAAMAFLARPDPGDVILDPVCGSGTLLAETAAYAPHATFHGVDMDPKAVKTARRNLAQIDQAHIAQGDGRTCELPDDDISLVLANLPFGKQFGDPVENRALYRDLLSEMRRLAKPDGFRAVLLAGDAEMLADAAKAAGFREERRVPVRVRGEPATIFVLLAS</sequence>
<dbReference type="InterPro" id="IPR000241">
    <property type="entry name" value="RlmKL-like_Mtase"/>
</dbReference>
<organism evidence="5 6">
    <name type="scientific">Ferruginivarius sediminum</name>
    <dbReference type="NCBI Taxonomy" id="2661937"/>
    <lineage>
        <taxon>Bacteria</taxon>
        <taxon>Pseudomonadati</taxon>
        <taxon>Pseudomonadota</taxon>
        <taxon>Alphaproteobacteria</taxon>
        <taxon>Rhodospirillales</taxon>
        <taxon>Rhodospirillaceae</taxon>
        <taxon>Ferruginivarius</taxon>
    </lineage>
</organism>
<gene>
    <name evidence="5" type="ORF">DRB17_05915</name>
</gene>
<keyword evidence="1 5" id="KW-0489">Methyltransferase</keyword>
<dbReference type="Gene3D" id="3.40.50.150">
    <property type="entry name" value="Vaccinia Virus protein VP39"/>
    <property type="match status" value="1"/>
</dbReference>
<feature type="region of interest" description="Disordered" evidence="3">
    <location>
        <begin position="1"/>
        <end position="23"/>
    </location>
</feature>
<feature type="compositionally biased region" description="Low complexity" evidence="3">
    <location>
        <begin position="9"/>
        <end position="23"/>
    </location>
</feature>
<dbReference type="Proteomes" id="UP000253941">
    <property type="component" value="Unassembled WGS sequence"/>
</dbReference>
<dbReference type="EMBL" id="QPMH01000004">
    <property type="protein sequence ID" value="RDD62695.1"/>
    <property type="molecule type" value="Genomic_DNA"/>
</dbReference>
<accession>A0A369TE96</accession>
<protein>
    <submittedName>
        <fullName evidence="5">Methyltransferase domain-containing protein</fullName>
    </submittedName>
</protein>
<evidence type="ECO:0000259" key="4">
    <source>
        <dbReference type="Pfam" id="PF01170"/>
    </source>
</evidence>
<dbReference type="AlphaFoldDB" id="A0A369TE96"/>
<comment type="caution">
    <text evidence="5">The sequence shown here is derived from an EMBL/GenBank/DDBJ whole genome shotgun (WGS) entry which is preliminary data.</text>
</comment>
<dbReference type="RefSeq" id="WP_114581270.1">
    <property type="nucleotide sequence ID" value="NZ_QPMH01000004.1"/>
</dbReference>
<dbReference type="GO" id="GO:0016423">
    <property type="term" value="F:tRNA (guanine) methyltransferase activity"/>
    <property type="evidence" value="ECO:0007669"/>
    <property type="project" value="TreeGrafter"/>
</dbReference>
<keyword evidence="6" id="KW-1185">Reference proteome</keyword>
<evidence type="ECO:0000256" key="1">
    <source>
        <dbReference type="ARBA" id="ARBA00022603"/>
    </source>
</evidence>
<dbReference type="PRINTS" id="PR00508">
    <property type="entry name" value="S21N4MTFRASE"/>
</dbReference>
<proteinExistence type="predicted"/>
<dbReference type="GO" id="GO:0008170">
    <property type="term" value="F:N-methyltransferase activity"/>
    <property type="evidence" value="ECO:0007669"/>
    <property type="project" value="InterPro"/>
</dbReference>
<reference evidence="5 6" key="1">
    <citation type="submission" date="2018-07" db="EMBL/GenBank/DDBJ databases">
        <title>Venubactetium sediminum gen. nov., sp. nov., isolated from a marine solar saltern.</title>
        <authorList>
            <person name="Wang S."/>
        </authorList>
    </citation>
    <scope>NUCLEOTIDE SEQUENCE [LARGE SCALE GENOMIC DNA]</scope>
    <source>
        <strain evidence="5 6">WD2A32</strain>
    </source>
</reference>
<dbReference type="PANTHER" id="PTHR14911:SF13">
    <property type="entry name" value="TRNA (GUANINE(6)-N2)-METHYLTRANSFERASE THUMP3"/>
    <property type="match status" value="1"/>
</dbReference>
<dbReference type="SUPFAM" id="SSF53335">
    <property type="entry name" value="S-adenosyl-L-methionine-dependent methyltransferases"/>
    <property type="match status" value="1"/>
</dbReference>
<evidence type="ECO:0000256" key="3">
    <source>
        <dbReference type="SAM" id="MobiDB-lite"/>
    </source>
</evidence>
<dbReference type="Pfam" id="PF01170">
    <property type="entry name" value="UPF0020"/>
    <property type="match status" value="1"/>
</dbReference>
<dbReference type="CDD" id="cd02440">
    <property type="entry name" value="AdoMet_MTases"/>
    <property type="match status" value="1"/>
</dbReference>
<keyword evidence="2 5" id="KW-0808">Transferase</keyword>
<dbReference type="GO" id="GO:0030488">
    <property type="term" value="P:tRNA methylation"/>
    <property type="evidence" value="ECO:0007669"/>
    <property type="project" value="TreeGrafter"/>
</dbReference>
<feature type="domain" description="Ribosomal RNA large subunit methyltransferase K/L-like methyltransferase" evidence="4">
    <location>
        <begin position="185"/>
        <end position="345"/>
    </location>
</feature>
<dbReference type="InterPro" id="IPR001091">
    <property type="entry name" value="RM_Methyltransferase"/>
</dbReference>
<name>A0A369TE96_9PROT</name>